<name>A0ABR6XTS1_9BURK</name>
<keyword evidence="1" id="KW-1133">Transmembrane helix</keyword>
<evidence type="ECO:0008006" key="4">
    <source>
        <dbReference type="Google" id="ProtNLM"/>
    </source>
</evidence>
<protein>
    <recommendedName>
        <fullName evidence="4">Bacteriocin</fullName>
    </recommendedName>
</protein>
<dbReference type="RefSeq" id="WP_186891906.1">
    <property type="nucleotide sequence ID" value="NZ_JACOFU010000006.1"/>
</dbReference>
<organism evidence="2 3">
    <name type="scientific">Undibacterium amnicola</name>
    <dbReference type="NCBI Taxonomy" id="1834038"/>
    <lineage>
        <taxon>Bacteria</taxon>
        <taxon>Pseudomonadati</taxon>
        <taxon>Pseudomonadota</taxon>
        <taxon>Betaproteobacteria</taxon>
        <taxon>Burkholderiales</taxon>
        <taxon>Oxalobacteraceae</taxon>
        <taxon>Undibacterium</taxon>
    </lineage>
</organism>
<evidence type="ECO:0000313" key="2">
    <source>
        <dbReference type="EMBL" id="MBC3832864.1"/>
    </source>
</evidence>
<keyword evidence="3" id="KW-1185">Reference proteome</keyword>
<proteinExistence type="predicted"/>
<evidence type="ECO:0000256" key="1">
    <source>
        <dbReference type="SAM" id="Phobius"/>
    </source>
</evidence>
<accession>A0ABR6XTS1</accession>
<reference evidence="2 3" key="1">
    <citation type="submission" date="2020-08" db="EMBL/GenBank/DDBJ databases">
        <title>Novel species isolated from subtropical streams in China.</title>
        <authorList>
            <person name="Lu H."/>
        </authorList>
    </citation>
    <scope>NUCLEOTIDE SEQUENCE [LARGE SCALE GENOMIC DNA]</scope>
    <source>
        <strain evidence="2 3">KCTC 52442</strain>
    </source>
</reference>
<feature type="transmembrane region" description="Helical" evidence="1">
    <location>
        <begin position="40"/>
        <end position="73"/>
    </location>
</feature>
<evidence type="ECO:0000313" key="3">
    <source>
        <dbReference type="Proteomes" id="UP000643610"/>
    </source>
</evidence>
<gene>
    <name evidence="2" type="ORF">H8K33_15245</name>
</gene>
<feature type="transmembrane region" description="Helical" evidence="1">
    <location>
        <begin position="7"/>
        <end position="28"/>
    </location>
</feature>
<comment type="caution">
    <text evidence="2">The sequence shown here is derived from an EMBL/GenBank/DDBJ whole genome shotgun (WGS) entry which is preliminary data.</text>
</comment>
<dbReference type="Proteomes" id="UP000643610">
    <property type="component" value="Unassembled WGS sequence"/>
</dbReference>
<sequence>MENETKVVGAGATTGGVGAVGAVAALGVPGLGATGITSGLAAVGSVVGGGMGMGLIITAAAPVAVGAAAYGLYKWLKN</sequence>
<keyword evidence="1" id="KW-0812">Transmembrane</keyword>
<keyword evidence="1" id="KW-0472">Membrane</keyword>
<dbReference type="EMBL" id="JACOFU010000006">
    <property type="protein sequence ID" value="MBC3832864.1"/>
    <property type="molecule type" value="Genomic_DNA"/>
</dbReference>